<evidence type="ECO:0000256" key="1">
    <source>
        <dbReference type="SAM" id="Phobius"/>
    </source>
</evidence>
<proteinExistence type="predicted"/>
<sequence>MRKQKRSQEKIRIIIGLLASAVFLFSGYKVCNYFYEARQSSTVTDELIAKAVEIVQDVQPENHTEVDRRLLEHGWNAVFGLPMQGRLFGQSLHCLRAQYEE</sequence>
<keyword evidence="1" id="KW-1133">Transmembrane helix</keyword>
<name>A0A9D1KLT3_9FIRM</name>
<dbReference type="EMBL" id="DVLL01000021">
    <property type="protein sequence ID" value="HIT59258.1"/>
    <property type="molecule type" value="Genomic_DNA"/>
</dbReference>
<reference evidence="2" key="1">
    <citation type="submission" date="2020-10" db="EMBL/GenBank/DDBJ databases">
        <authorList>
            <person name="Gilroy R."/>
        </authorList>
    </citation>
    <scope>NUCLEOTIDE SEQUENCE</scope>
    <source>
        <strain evidence="2">CHK33-4379</strain>
    </source>
</reference>
<comment type="caution">
    <text evidence="2">The sequence shown here is derived from an EMBL/GenBank/DDBJ whole genome shotgun (WGS) entry which is preliminary data.</text>
</comment>
<evidence type="ECO:0000313" key="3">
    <source>
        <dbReference type="Proteomes" id="UP000824136"/>
    </source>
</evidence>
<keyword evidence="1" id="KW-0812">Transmembrane</keyword>
<gene>
    <name evidence="2" type="ORF">IAC39_06075</name>
</gene>
<feature type="transmembrane region" description="Helical" evidence="1">
    <location>
        <begin position="12"/>
        <end position="35"/>
    </location>
</feature>
<reference evidence="2" key="2">
    <citation type="journal article" date="2021" name="PeerJ">
        <title>Extensive microbial diversity within the chicken gut microbiome revealed by metagenomics and culture.</title>
        <authorList>
            <person name="Gilroy R."/>
            <person name="Ravi A."/>
            <person name="Getino M."/>
            <person name="Pursley I."/>
            <person name="Horton D.L."/>
            <person name="Alikhan N.F."/>
            <person name="Baker D."/>
            <person name="Gharbi K."/>
            <person name="Hall N."/>
            <person name="Watson M."/>
            <person name="Adriaenssens E.M."/>
            <person name="Foster-Nyarko E."/>
            <person name="Jarju S."/>
            <person name="Secka A."/>
            <person name="Antonio M."/>
            <person name="Oren A."/>
            <person name="Chaudhuri R.R."/>
            <person name="La Ragione R."/>
            <person name="Hildebrand F."/>
            <person name="Pallen M.J."/>
        </authorList>
    </citation>
    <scope>NUCLEOTIDE SEQUENCE</scope>
    <source>
        <strain evidence="2">CHK33-4379</strain>
    </source>
</reference>
<evidence type="ECO:0000313" key="2">
    <source>
        <dbReference type="EMBL" id="HIT59258.1"/>
    </source>
</evidence>
<protein>
    <submittedName>
        <fullName evidence="2">Uncharacterized protein</fullName>
    </submittedName>
</protein>
<organism evidence="2 3">
    <name type="scientific">Candidatus Faeciplasma pullistercoris</name>
    <dbReference type="NCBI Taxonomy" id="2840800"/>
    <lineage>
        <taxon>Bacteria</taxon>
        <taxon>Bacillati</taxon>
        <taxon>Bacillota</taxon>
        <taxon>Clostridia</taxon>
        <taxon>Eubacteriales</taxon>
        <taxon>Oscillospiraceae</taxon>
        <taxon>Oscillospiraceae incertae sedis</taxon>
        <taxon>Candidatus Faeciplasma</taxon>
    </lineage>
</organism>
<dbReference type="Proteomes" id="UP000824136">
    <property type="component" value="Unassembled WGS sequence"/>
</dbReference>
<dbReference type="AlphaFoldDB" id="A0A9D1KLT3"/>
<keyword evidence="1" id="KW-0472">Membrane</keyword>
<accession>A0A9D1KLT3</accession>